<dbReference type="InterPro" id="IPR011701">
    <property type="entry name" value="MFS"/>
</dbReference>
<sequence>MTHAPGLLVGRLFDMGYFRLPVFASSVLFVACMFLTAECTQYWQLLLFQGFGMGVASGVVFNIGNMVLTHWFKKRLGLALAITYSGISVFGWVFPIVVETLLKHMGFQWTMRVLALIALGLLVATNLTAVGRLPGHQDLGPLLNLAEFTKPVYAFYVAAVVVNALALTNTFTYITVSAVDAGVDVGFSYDLVVIINAASAPGQLVGGLLADRYDPVDVLICSTLLAALVNVAWPFATHAATFAAVAVLGPALYPGIRW</sequence>
<dbReference type="AlphaFoldDB" id="A0A5K1JSR7"/>
<dbReference type="SUPFAM" id="SSF103473">
    <property type="entry name" value="MFS general substrate transporter"/>
    <property type="match status" value="1"/>
</dbReference>
<comment type="subcellular location">
    <subcellularLocation>
        <location evidence="1">Membrane</location>
        <topology evidence="1">Multi-pass membrane protein</topology>
    </subcellularLocation>
</comment>
<comment type="similarity">
    <text evidence="2">Belongs to the major facilitator superfamily. Monocarboxylate porter (TC 2.A.1.13) family.</text>
</comment>
<evidence type="ECO:0000313" key="4">
    <source>
        <dbReference type="EMBL" id="VWO94934.1"/>
    </source>
</evidence>
<dbReference type="PANTHER" id="PTHR11360">
    <property type="entry name" value="MONOCARBOXYLATE TRANSPORTER"/>
    <property type="match status" value="1"/>
</dbReference>
<keyword evidence="3" id="KW-0472">Membrane</keyword>
<protein>
    <submittedName>
        <fullName evidence="4">MFS domain-containing protein</fullName>
    </submittedName>
</protein>
<feature type="transmembrane region" description="Helical" evidence="3">
    <location>
        <begin position="17"/>
        <end position="36"/>
    </location>
</feature>
<name>A0A5K1JSR7_9APHY</name>
<feature type="transmembrane region" description="Helical" evidence="3">
    <location>
        <begin position="109"/>
        <end position="131"/>
    </location>
</feature>
<feature type="transmembrane region" description="Helical" evidence="3">
    <location>
        <begin position="76"/>
        <end position="97"/>
    </location>
</feature>
<dbReference type="GO" id="GO:0016020">
    <property type="term" value="C:membrane"/>
    <property type="evidence" value="ECO:0007669"/>
    <property type="project" value="UniProtKB-SubCell"/>
</dbReference>
<dbReference type="PANTHER" id="PTHR11360:SF234">
    <property type="entry name" value="MFS-TYPE TRANSPORTER DBAD-RELATED"/>
    <property type="match status" value="1"/>
</dbReference>
<dbReference type="InterPro" id="IPR050327">
    <property type="entry name" value="Proton-linked_MCT"/>
</dbReference>
<evidence type="ECO:0000256" key="1">
    <source>
        <dbReference type="ARBA" id="ARBA00004141"/>
    </source>
</evidence>
<keyword evidence="3" id="KW-1133">Transmembrane helix</keyword>
<feature type="transmembrane region" description="Helical" evidence="3">
    <location>
        <begin position="42"/>
        <end position="64"/>
    </location>
</feature>
<feature type="transmembrane region" description="Helical" evidence="3">
    <location>
        <begin position="239"/>
        <end position="256"/>
    </location>
</feature>
<dbReference type="EMBL" id="LR724352">
    <property type="protein sequence ID" value="VWO94934.1"/>
    <property type="molecule type" value="Genomic_DNA"/>
</dbReference>
<feature type="transmembrane region" description="Helical" evidence="3">
    <location>
        <begin position="152"/>
        <end position="174"/>
    </location>
</feature>
<keyword evidence="3" id="KW-0812">Transmembrane</keyword>
<evidence type="ECO:0000256" key="3">
    <source>
        <dbReference type="SAM" id="Phobius"/>
    </source>
</evidence>
<evidence type="ECO:0000256" key="2">
    <source>
        <dbReference type="ARBA" id="ARBA00006727"/>
    </source>
</evidence>
<dbReference type="InterPro" id="IPR036259">
    <property type="entry name" value="MFS_trans_sf"/>
</dbReference>
<gene>
    <name evidence="4" type="primary">G4NIB5</name>
</gene>
<dbReference type="GO" id="GO:0022857">
    <property type="term" value="F:transmembrane transporter activity"/>
    <property type="evidence" value="ECO:0007669"/>
    <property type="project" value="InterPro"/>
</dbReference>
<feature type="transmembrane region" description="Helical" evidence="3">
    <location>
        <begin position="186"/>
        <end position="209"/>
    </location>
</feature>
<organism evidence="4">
    <name type="scientific">Ganoderma boninense</name>
    <dbReference type="NCBI Taxonomy" id="34458"/>
    <lineage>
        <taxon>Eukaryota</taxon>
        <taxon>Fungi</taxon>
        <taxon>Dikarya</taxon>
        <taxon>Basidiomycota</taxon>
        <taxon>Agaricomycotina</taxon>
        <taxon>Agaricomycetes</taxon>
        <taxon>Polyporales</taxon>
        <taxon>Polyporaceae</taxon>
        <taxon>Ganoderma</taxon>
    </lineage>
</organism>
<reference evidence="4" key="1">
    <citation type="submission" date="2019-10" db="EMBL/GenBank/DDBJ databases">
        <authorList>
            <person name="Nor Muhammad N."/>
        </authorList>
    </citation>
    <scope>NUCLEOTIDE SEQUENCE</scope>
</reference>
<dbReference type="Gene3D" id="1.20.1250.20">
    <property type="entry name" value="MFS general substrate transporter like domains"/>
    <property type="match status" value="2"/>
</dbReference>
<accession>A0A5K1JSR7</accession>
<dbReference type="Pfam" id="PF07690">
    <property type="entry name" value="MFS_1"/>
    <property type="match status" value="1"/>
</dbReference>
<proteinExistence type="inferred from homology"/>